<dbReference type="PIRSF" id="PIRSF000883">
    <property type="entry name" value="Pesterase_MJ0912"/>
    <property type="match status" value="1"/>
</dbReference>
<evidence type="ECO:0000313" key="4">
    <source>
        <dbReference type="Proteomes" id="UP000035444"/>
    </source>
</evidence>
<organism evidence="3 4">
    <name type="scientific">Kiloniella spongiae</name>
    <dbReference type="NCBI Taxonomy" id="1489064"/>
    <lineage>
        <taxon>Bacteria</taxon>
        <taxon>Pseudomonadati</taxon>
        <taxon>Pseudomonadota</taxon>
        <taxon>Alphaproteobacteria</taxon>
        <taxon>Rhodospirillales</taxon>
        <taxon>Kiloniellaceae</taxon>
        <taxon>Kiloniella</taxon>
    </lineage>
</organism>
<comment type="similarity">
    <text evidence="1">Belongs to the metallophosphoesterase superfamily. YfcE family.</text>
</comment>
<dbReference type="AlphaFoldDB" id="A0A0H2MDL7"/>
<comment type="caution">
    <text evidence="3">The sequence shown here is derived from an EMBL/GenBank/DDBJ whole genome shotgun (WGS) entry which is preliminary data.</text>
</comment>
<dbReference type="GO" id="GO:0016791">
    <property type="term" value="F:phosphatase activity"/>
    <property type="evidence" value="ECO:0007669"/>
    <property type="project" value="TreeGrafter"/>
</dbReference>
<dbReference type="Gene3D" id="3.60.21.10">
    <property type="match status" value="1"/>
</dbReference>
<evidence type="ECO:0000256" key="1">
    <source>
        <dbReference type="ARBA" id="ARBA00008950"/>
    </source>
</evidence>
<dbReference type="InterPro" id="IPR029052">
    <property type="entry name" value="Metallo-depent_PP-like"/>
</dbReference>
<dbReference type="PANTHER" id="PTHR42850:SF2">
    <property type="entry name" value="BLL5683 PROTEIN"/>
    <property type="match status" value="1"/>
</dbReference>
<reference evidence="3 4" key="1">
    <citation type="submission" date="2015-03" db="EMBL/GenBank/DDBJ databases">
        <title>Genome Sequence of Kiloniella spongiae MEBiC09566, isolated from a marine sponge.</title>
        <authorList>
            <person name="Shao Z."/>
            <person name="Wang L."/>
            <person name="Li X."/>
        </authorList>
    </citation>
    <scope>NUCLEOTIDE SEQUENCE [LARGE SCALE GENOMIC DNA]</scope>
    <source>
        <strain evidence="3 4">MEBiC09566</strain>
    </source>
</reference>
<dbReference type="GO" id="GO:0005737">
    <property type="term" value="C:cytoplasm"/>
    <property type="evidence" value="ECO:0007669"/>
    <property type="project" value="TreeGrafter"/>
</dbReference>
<dbReference type="InterPro" id="IPR011152">
    <property type="entry name" value="Pesterase_MJ0912"/>
</dbReference>
<dbReference type="Pfam" id="PF12850">
    <property type="entry name" value="Metallophos_2"/>
    <property type="match status" value="1"/>
</dbReference>
<dbReference type="SUPFAM" id="SSF56300">
    <property type="entry name" value="Metallo-dependent phosphatases"/>
    <property type="match status" value="1"/>
</dbReference>
<sequence length="225" mass="25688">MTIAFISDIHGNFEALKSVLSKLDNLGITDIYCLGDTVGYYSQINECCNELRKRKIPSVMGNHDWYMAGGGFCLRSKSVNDCLEYQKRVIDKENRDWLKALPIHLRVGHIKMVHGGWDNPIDEYLSPNQTYFDRLEGEVFVSGHTHVQSIHKFGNKTYCNPGSVGQPRDGDPRAAFATFTEGIFQLHRVKYDMQKVFDLMKLAGFNDYYYGCLKTGANKLKKLNE</sequence>
<dbReference type="EMBL" id="LAQL01000008">
    <property type="protein sequence ID" value="KLN60316.1"/>
    <property type="molecule type" value="Genomic_DNA"/>
</dbReference>
<protein>
    <submittedName>
        <fullName evidence="3">Phosphatase</fullName>
    </submittedName>
</protein>
<dbReference type="PANTHER" id="PTHR42850">
    <property type="entry name" value="METALLOPHOSPHOESTERASE"/>
    <property type="match status" value="1"/>
</dbReference>
<proteinExistence type="inferred from homology"/>
<accession>A0A0H2MDL7</accession>
<evidence type="ECO:0000259" key="2">
    <source>
        <dbReference type="Pfam" id="PF12850"/>
    </source>
</evidence>
<evidence type="ECO:0000313" key="3">
    <source>
        <dbReference type="EMBL" id="KLN60316.1"/>
    </source>
</evidence>
<dbReference type="PATRIC" id="fig|1489064.4.peg.4183"/>
<dbReference type="InterPro" id="IPR050126">
    <property type="entry name" value="Ap4A_hydrolase"/>
</dbReference>
<dbReference type="STRING" id="1489064.WH96_14190"/>
<gene>
    <name evidence="3" type="ORF">WH96_14190</name>
</gene>
<dbReference type="InterPro" id="IPR024654">
    <property type="entry name" value="Calcineurin-like_PHP_lpxH"/>
</dbReference>
<dbReference type="OrthoDB" id="9813918at2"/>
<keyword evidence="4" id="KW-1185">Reference proteome</keyword>
<dbReference type="Proteomes" id="UP000035444">
    <property type="component" value="Unassembled WGS sequence"/>
</dbReference>
<feature type="domain" description="Calcineurin-like phosphoesterase" evidence="2">
    <location>
        <begin position="1"/>
        <end position="178"/>
    </location>
</feature>
<name>A0A0H2MDL7_9PROT</name>
<dbReference type="RefSeq" id="WP_047764845.1">
    <property type="nucleotide sequence ID" value="NZ_LAQL01000008.1"/>
</dbReference>